<gene>
    <name evidence="2" type="ORF">Taro_013674</name>
</gene>
<feature type="region of interest" description="Disordered" evidence="1">
    <location>
        <begin position="1"/>
        <end position="36"/>
    </location>
</feature>
<proteinExistence type="predicted"/>
<dbReference type="PANTHER" id="PTHR34282:SF2">
    <property type="entry name" value="DUF3741 DOMAIN-CONTAINING PROTEIN"/>
    <property type="match status" value="1"/>
</dbReference>
<accession>A0A843UCK1</accession>
<dbReference type="AlphaFoldDB" id="A0A843UCK1"/>
<dbReference type="EMBL" id="NMUH01000554">
    <property type="protein sequence ID" value="MQL81225.1"/>
    <property type="molecule type" value="Genomic_DNA"/>
</dbReference>
<comment type="caution">
    <text evidence="2">The sequence shown here is derived from an EMBL/GenBank/DDBJ whole genome shotgun (WGS) entry which is preliminary data.</text>
</comment>
<protein>
    <recommendedName>
        <fullName evidence="4">DUF4378 domain-containing protein</fullName>
    </recommendedName>
</protein>
<sequence>MLQAEAPSSKQEKRASIPTQEEGISPRSSTTSLSDLPLIGTDHQCIASERDVLALLGETERTVAEMKLSSSIEDTRNKASFHCEVMPKRSHGGGNMGPSHTECTTPVAAETLDPIKSILLSSPSFLHSAQELLNLPHDRPADRRSTGTEKEKVADNSKLLLDCADDLMSYKRHLSELANHPLSMICSKGGLTKISMNDLVEEISGEIQELDYSGWRAGSDGASGYGLCARLERDVKCGGVWANGAWEQGWNEAMPVEEGDGVACDMETYVFEVLIEEITSDLLD</sequence>
<evidence type="ECO:0000256" key="1">
    <source>
        <dbReference type="SAM" id="MobiDB-lite"/>
    </source>
</evidence>
<dbReference type="PANTHER" id="PTHR34282">
    <property type="entry name" value="OS01G0228800 PROTEIN-RELATED"/>
    <property type="match status" value="1"/>
</dbReference>
<dbReference type="OrthoDB" id="1079501at2759"/>
<evidence type="ECO:0000313" key="2">
    <source>
        <dbReference type="EMBL" id="MQL81225.1"/>
    </source>
</evidence>
<reference evidence="2" key="1">
    <citation type="submission" date="2017-07" db="EMBL/GenBank/DDBJ databases">
        <title>Taro Niue Genome Assembly and Annotation.</title>
        <authorList>
            <person name="Atibalentja N."/>
            <person name="Keating K."/>
            <person name="Fields C.J."/>
        </authorList>
    </citation>
    <scope>NUCLEOTIDE SEQUENCE</scope>
    <source>
        <strain evidence="2">Niue_2</strain>
        <tissue evidence="2">Leaf</tissue>
    </source>
</reference>
<dbReference type="Proteomes" id="UP000652761">
    <property type="component" value="Unassembled WGS sequence"/>
</dbReference>
<name>A0A843UCK1_COLES</name>
<evidence type="ECO:0008006" key="4">
    <source>
        <dbReference type="Google" id="ProtNLM"/>
    </source>
</evidence>
<evidence type="ECO:0000313" key="3">
    <source>
        <dbReference type="Proteomes" id="UP000652761"/>
    </source>
</evidence>
<keyword evidence="3" id="KW-1185">Reference proteome</keyword>
<organism evidence="2 3">
    <name type="scientific">Colocasia esculenta</name>
    <name type="common">Wild taro</name>
    <name type="synonym">Arum esculentum</name>
    <dbReference type="NCBI Taxonomy" id="4460"/>
    <lineage>
        <taxon>Eukaryota</taxon>
        <taxon>Viridiplantae</taxon>
        <taxon>Streptophyta</taxon>
        <taxon>Embryophyta</taxon>
        <taxon>Tracheophyta</taxon>
        <taxon>Spermatophyta</taxon>
        <taxon>Magnoliopsida</taxon>
        <taxon>Liliopsida</taxon>
        <taxon>Araceae</taxon>
        <taxon>Aroideae</taxon>
        <taxon>Colocasieae</taxon>
        <taxon>Colocasia</taxon>
    </lineage>
</organism>